<keyword evidence="5 13" id="KW-0418">Kinase</keyword>
<dbReference type="InterPro" id="IPR050339">
    <property type="entry name" value="CC_SR_Kinase"/>
</dbReference>
<evidence type="ECO:0000256" key="8">
    <source>
        <dbReference type="ARBA" id="ARBA00037982"/>
    </source>
</evidence>
<accession>A0A518DY22</accession>
<evidence type="ECO:0000256" key="4">
    <source>
        <dbReference type="ARBA" id="ARBA00022741"/>
    </source>
</evidence>
<dbReference type="Pfam" id="PF00069">
    <property type="entry name" value="Pkinase"/>
    <property type="match status" value="1"/>
</dbReference>
<evidence type="ECO:0000256" key="5">
    <source>
        <dbReference type="ARBA" id="ARBA00022777"/>
    </source>
</evidence>
<dbReference type="AlphaFoldDB" id="A0A518DY22"/>
<evidence type="ECO:0000256" key="7">
    <source>
        <dbReference type="ARBA" id="ARBA00023193"/>
    </source>
</evidence>
<dbReference type="PANTHER" id="PTHR11042:SF160">
    <property type="entry name" value="EUKARYOTIC TRANSLATION INITIATION FACTOR 2-ALPHA KINASE 1"/>
    <property type="match status" value="1"/>
</dbReference>
<comment type="catalytic activity">
    <reaction evidence="10">
        <text>L-seryl-[protein] + ATP = O-phospho-L-seryl-[protein] + ADP + H(+)</text>
        <dbReference type="Rhea" id="RHEA:17989"/>
        <dbReference type="Rhea" id="RHEA-COMP:9863"/>
        <dbReference type="Rhea" id="RHEA-COMP:11604"/>
        <dbReference type="ChEBI" id="CHEBI:15378"/>
        <dbReference type="ChEBI" id="CHEBI:29999"/>
        <dbReference type="ChEBI" id="CHEBI:30616"/>
        <dbReference type="ChEBI" id="CHEBI:83421"/>
        <dbReference type="ChEBI" id="CHEBI:456216"/>
        <dbReference type="EC" id="2.7.11.1"/>
    </reaction>
    <physiologicalReaction direction="left-to-right" evidence="10">
        <dbReference type="Rhea" id="RHEA:17990"/>
    </physiologicalReaction>
</comment>
<dbReference type="InterPro" id="IPR017441">
    <property type="entry name" value="Protein_kinase_ATP_BS"/>
</dbReference>
<evidence type="ECO:0000256" key="3">
    <source>
        <dbReference type="ARBA" id="ARBA00022679"/>
    </source>
</evidence>
<keyword evidence="7" id="KW-0652">Protein synthesis inhibitor</keyword>
<dbReference type="PANTHER" id="PTHR11042">
    <property type="entry name" value="EUKARYOTIC TRANSLATION INITIATION FACTOR 2-ALPHA KINASE EIF2-ALPHA KINASE -RELATED"/>
    <property type="match status" value="1"/>
</dbReference>
<dbReference type="InterPro" id="IPR008271">
    <property type="entry name" value="Ser/Thr_kinase_AS"/>
</dbReference>
<evidence type="ECO:0000313" key="14">
    <source>
        <dbReference type="Proteomes" id="UP000317648"/>
    </source>
</evidence>
<dbReference type="GO" id="GO:0006796">
    <property type="term" value="P:phosphate-containing compound metabolic process"/>
    <property type="evidence" value="ECO:0007669"/>
    <property type="project" value="UniProtKB-ARBA"/>
</dbReference>
<reference evidence="13 14" key="1">
    <citation type="submission" date="2019-02" db="EMBL/GenBank/DDBJ databases">
        <title>Deep-cultivation of Planctomycetes and their phenomic and genomic characterization uncovers novel biology.</title>
        <authorList>
            <person name="Wiegand S."/>
            <person name="Jogler M."/>
            <person name="Boedeker C."/>
            <person name="Pinto D."/>
            <person name="Vollmers J."/>
            <person name="Rivas-Marin E."/>
            <person name="Kohn T."/>
            <person name="Peeters S.H."/>
            <person name="Heuer A."/>
            <person name="Rast P."/>
            <person name="Oberbeckmann S."/>
            <person name="Bunk B."/>
            <person name="Jeske O."/>
            <person name="Meyerdierks A."/>
            <person name="Storesund J.E."/>
            <person name="Kallscheuer N."/>
            <person name="Luecker S."/>
            <person name="Lage O.M."/>
            <person name="Pohl T."/>
            <person name="Merkel B.J."/>
            <person name="Hornburger P."/>
            <person name="Mueller R.-W."/>
            <person name="Bruemmer F."/>
            <person name="Labrenz M."/>
            <person name="Spormann A.M."/>
            <person name="Op den Camp H."/>
            <person name="Overmann J."/>
            <person name="Amann R."/>
            <person name="Jetten M.S.M."/>
            <person name="Mascher T."/>
            <person name="Medema M.H."/>
            <person name="Devos D.P."/>
            <person name="Kaster A.-K."/>
            <person name="Ovreas L."/>
            <person name="Rohde M."/>
            <person name="Galperin M.Y."/>
            <person name="Jogler C."/>
        </authorList>
    </citation>
    <scope>NUCLEOTIDE SEQUENCE [LARGE SCALE GENOMIC DNA]</scope>
    <source>
        <strain evidence="13 14">Pla85_3_4</strain>
    </source>
</reference>
<evidence type="ECO:0000259" key="12">
    <source>
        <dbReference type="PROSITE" id="PS50011"/>
    </source>
</evidence>
<evidence type="ECO:0000256" key="9">
    <source>
        <dbReference type="ARBA" id="ARBA00048659"/>
    </source>
</evidence>
<dbReference type="GO" id="GO:0005524">
    <property type="term" value="F:ATP binding"/>
    <property type="evidence" value="ECO:0007669"/>
    <property type="project" value="UniProtKB-UniRule"/>
</dbReference>
<dbReference type="InterPro" id="IPR000719">
    <property type="entry name" value="Prot_kinase_dom"/>
</dbReference>
<dbReference type="PROSITE" id="PS50011">
    <property type="entry name" value="PROTEIN_KINASE_DOM"/>
    <property type="match status" value="1"/>
</dbReference>
<evidence type="ECO:0000256" key="2">
    <source>
        <dbReference type="ARBA" id="ARBA00022527"/>
    </source>
</evidence>
<dbReference type="SUPFAM" id="SSF56112">
    <property type="entry name" value="Protein kinase-like (PK-like)"/>
    <property type="match status" value="1"/>
</dbReference>
<dbReference type="GO" id="GO:0106310">
    <property type="term" value="F:protein serine kinase activity"/>
    <property type="evidence" value="ECO:0007669"/>
    <property type="project" value="RHEA"/>
</dbReference>
<dbReference type="PROSITE" id="PS00108">
    <property type="entry name" value="PROTEIN_KINASE_ST"/>
    <property type="match status" value="1"/>
</dbReference>
<dbReference type="SMART" id="SM00220">
    <property type="entry name" value="S_TKc"/>
    <property type="match status" value="1"/>
</dbReference>
<feature type="domain" description="Protein kinase" evidence="12">
    <location>
        <begin position="29"/>
        <end position="264"/>
    </location>
</feature>
<dbReference type="InterPro" id="IPR011009">
    <property type="entry name" value="Kinase-like_dom_sf"/>
</dbReference>
<keyword evidence="4 11" id="KW-0547">Nucleotide-binding</keyword>
<evidence type="ECO:0000256" key="6">
    <source>
        <dbReference type="ARBA" id="ARBA00022840"/>
    </source>
</evidence>
<evidence type="ECO:0000313" key="13">
    <source>
        <dbReference type="EMBL" id="QDU96695.1"/>
    </source>
</evidence>
<gene>
    <name evidence="13" type="primary">prkC_8</name>
    <name evidence="13" type="ORF">Pla8534_45160</name>
</gene>
<comment type="catalytic activity">
    <reaction evidence="9">
        <text>L-threonyl-[protein] + ATP = O-phospho-L-threonyl-[protein] + ADP + H(+)</text>
        <dbReference type="Rhea" id="RHEA:46608"/>
        <dbReference type="Rhea" id="RHEA-COMP:11060"/>
        <dbReference type="Rhea" id="RHEA-COMP:11605"/>
        <dbReference type="ChEBI" id="CHEBI:15378"/>
        <dbReference type="ChEBI" id="CHEBI:30013"/>
        <dbReference type="ChEBI" id="CHEBI:30616"/>
        <dbReference type="ChEBI" id="CHEBI:61977"/>
        <dbReference type="ChEBI" id="CHEBI:456216"/>
        <dbReference type="EC" id="2.7.11.1"/>
    </reaction>
    <physiologicalReaction direction="left-to-right" evidence="9">
        <dbReference type="Rhea" id="RHEA:46609"/>
    </physiologicalReaction>
</comment>
<dbReference type="Proteomes" id="UP000317648">
    <property type="component" value="Chromosome"/>
</dbReference>
<evidence type="ECO:0000256" key="1">
    <source>
        <dbReference type="ARBA" id="ARBA00012513"/>
    </source>
</evidence>
<organism evidence="13 14">
    <name type="scientific">Lignipirellula cremea</name>
    <dbReference type="NCBI Taxonomy" id="2528010"/>
    <lineage>
        <taxon>Bacteria</taxon>
        <taxon>Pseudomonadati</taxon>
        <taxon>Planctomycetota</taxon>
        <taxon>Planctomycetia</taxon>
        <taxon>Pirellulales</taxon>
        <taxon>Pirellulaceae</taxon>
        <taxon>Lignipirellula</taxon>
    </lineage>
</organism>
<keyword evidence="2" id="KW-0723">Serine/threonine-protein kinase</keyword>
<evidence type="ECO:0000256" key="10">
    <source>
        <dbReference type="ARBA" id="ARBA00048977"/>
    </source>
</evidence>
<keyword evidence="3 13" id="KW-0808">Transferase</keyword>
<dbReference type="CDD" id="cd14014">
    <property type="entry name" value="STKc_PknB_like"/>
    <property type="match status" value="1"/>
</dbReference>
<dbReference type="KEGG" id="lcre:Pla8534_45160"/>
<evidence type="ECO:0000256" key="11">
    <source>
        <dbReference type="PROSITE-ProRule" id="PRU10141"/>
    </source>
</evidence>
<dbReference type="EC" id="2.7.11.1" evidence="1"/>
<sequence>MNYRRDPLAKSHRVPLMLQLRVRQKFDKYRIEKKLGEGGFATVYQALDTIEGIRVALKIPYHSPVDEDVLREVRLTARLDHPNILSLKYAAYIQDHFVIVTPLGERTLSDRLRSRLNFVTMIDYIEQMLEATAHAHREKVMHCDIKPENMILFPQNVLRLADFGLAKVSWRTVASSGSGTLGYMAPEQAMGQASFRSDVFSLGLIICRMLSGEWPAWPYDWPPPGYARIRRRAHADLIQFVQKSMEFKPRDRYRDADQMLNAFRRIKSRSLKFASQQS</sequence>
<dbReference type="GO" id="GO:0017148">
    <property type="term" value="P:negative regulation of translation"/>
    <property type="evidence" value="ECO:0007669"/>
    <property type="project" value="UniProtKB-KW"/>
</dbReference>
<dbReference type="GO" id="GO:0006950">
    <property type="term" value="P:response to stress"/>
    <property type="evidence" value="ECO:0007669"/>
    <property type="project" value="UniProtKB-ARBA"/>
</dbReference>
<feature type="binding site" evidence="11">
    <location>
        <position position="58"/>
    </location>
    <ligand>
        <name>ATP</name>
        <dbReference type="ChEBI" id="CHEBI:30616"/>
    </ligand>
</feature>
<name>A0A518DY22_9BACT</name>
<comment type="similarity">
    <text evidence="8">Belongs to the protein kinase superfamily. Ser/Thr protein kinase family. GCN2 subfamily.</text>
</comment>
<proteinExistence type="inferred from homology"/>
<keyword evidence="14" id="KW-1185">Reference proteome</keyword>
<dbReference type="Gene3D" id="1.10.510.10">
    <property type="entry name" value="Transferase(Phosphotransferase) domain 1"/>
    <property type="match status" value="1"/>
</dbReference>
<dbReference type="EMBL" id="CP036433">
    <property type="protein sequence ID" value="QDU96695.1"/>
    <property type="molecule type" value="Genomic_DNA"/>
</dbReference>
<keyword evidence="6 11" id="KW-0067">ATP-binding</keyword>
<dbReference type="GO" id="GO:0004674">
    <property type="term" value="F:protein serine/threonine kinase activity"/>
    <property type="evidence" value="ECO:0007669"/>
    <property type="project" value="UniProtKB-KW"/>
</dbReference>
<protein>
    <recommendedName>
        <fullName evidence="1">non-specific serine/threonine protein kinase</fullName>
        <ecNumber evidence="1">2.7.11.1</ecNumber>
    </recommendedName>
</protein>
<dbReference type="PROSITE" id="PS00107">
    <property type="entry name" value="PROTEIN_KINASE_ATP"/>
    <property type="match status" value="1"/>
</dbReference>
<dbReference type="GO" id="GO:0005737">
    <property type="term" value="C:cytoplasm"/>
    <property type="evidence" value="ECO:0007669"/>
    <property type="project" value="TreeGrafter"/>
</dbReference>